<gene>
    <name evidence="2" type="ORF">PCOR1329_LOCUS83437</name>
</gene>
<sequence>EAGASAQPTARPPRPASPAMASVGSLETGVSADGGQPGHRILQELTPVPSRFWVRLHRGADDLVGVSLGDAASGAVLVCVKEGGIVDKWSRSNPSRAIRPGYIIEEINGVRGYWNLLDVLRNEGPLVFKVATVPPASAGPDWFEEIAATAK</sequence>
<organism evidence="2 3">
    <name type="scientific">Prorocentrum cordatum</name>
    <dbReference type="NCBI Taxonomy" id="2364126"/>
    <lineage>
        <taxon>Eukaryota</taxon>
        <taxon>Sar</taxon>
        <taxon>Alveolata</taxon>
        <taxon>Dinophyceae</taxon>
        <taxon>Prorocentrales</taxon>
        <taxon>Prorocentraceae</taxon>
        <taxon>Prorocentrum</taxon>
    </lineage>
</organism>
<dbReference type="Proteomes" id="UP001189429">
    <property type="component" value="Unassembled WGS sequence"/>
</dbReference>
<feature type="region of interest" description="Disordered" evidence="1">
    <location>
        <begin position="1"/>
        <end position="38"/>
    </location>
</feature>
<evidence type="ECO:0000313" key="2">
    <source>
        <dbReference type="EMBL" id="CAK0908871.1"/>
    </source>
</evidence>
<comment type="caution">
    <text evidence="2">The sequence shown here is derived from an EMBL/GenBank/DDBJ whole genome shotgun (WGS) entry which is preliminary data.</text>
</comment>
<evidence type="ECO:0008006" key="4">
    <source>
        <dbReference type="Google" id="ProtNLM"/>
    </source>
</evidence>
<proteinExistence type="predicted"/>
<feature type="non-terminal residue" evidence="2">
    <location>
        <position position="1"/>
    </location>
</feature>
<feature type="non-terminal residue" evidence="2">
    <location>
        <position position="151"/>
    </location>
</feature>
<dbReference type="EMBL" id="CAUYUJ010022091">
    <property type="protein sequence ID" value="CAK0908871.1"/>
    <property type="molecule type" value="Genomic_DNA"/>
</dbReference>
<keyword evidence="3" id="KW-1185">Reference proteome</keyword>
<reference evidence="2" key="1">
    <citation type="submission" date="2023-10" db="EMBL/GenBank/DDBJ databases">
        <authorList>
            <person name="Chen Y."/>
            <person name="Shah S."/>
            <person name="Dougan E. K."/>
            <person name="Thang M."/>
            <person name="Chan C."/>
        </authorList>
    </citation>
    <scope>NUCLEOTIDE SEQUENCE [LARGE SCALE GENOMIC DNA]</scope>
</reference>
<protein>
    <recommendedName>
        <fullName evidence="4">PDZ domain-containing protein</fullName>
    </recommendedName>
</protein>
<evidence type="ECO:0000313" key="3">
    <source>
        <dbReference type="Proteomes" id="UP001189429"/>
    </source>
</evidence>
<evidence type="ECO:0000256" key="1">
    <source>
        <dbReference type="SAM" id="MobiDB-lite"/>
    </source>
</evidence>
<accession>A0ABN9YD52</accession>
<name>A0ABN9YD52_9DINO</name>